<reference evidence="6 7" key="1">
    <citation type="journal article" date="2019" name="Nat. Med.">
        <title>A library of human gut bacterial isolates paired with longitudinal multiomics data enables mechanistic microbiome research.</title>
        <authorList>
            <person name="Poyet M."/>
            <person name="Groussin M."/>
            <person name="Gibbons S.M."/>
            <person name="Avila-Pacheco J."/>
            <person name="Jiang X."/>
            <person name="Kearney S.M."/>
            <person name="Perrotta A.R."/>
            <person name="Berdy B."/>
            <person name="Zhao S."/>
            <person name="Lieberman T.D."/>
            <person name="Swanson P.K."/>
            <person name="Smith M."/>
            <person name="Roesemann S."/>
            <person name="Alexander J.E."/>
            <person name="Rich S.A."/>
            <person name="Livny J."/>
            <person name="Vlamakis H."/>
            <person name="Clish C."/>
            <person name="Bullock K."/>
            <person name="Deik A."/>
            <person name="Scott J."/>
            <person name="Pierce K.A."/>
            <person name="Xavier R.J."/>
            <person name="Alm E.J."/>
        </authorList>
    </citation>
    <scope>NUCLEOTIDE SEQUENCE [LARGE SCALE GENOMIC DNA]</scope>
    <source>
        <strain evidence="6 7">BIOML-A2</strain>
    </source>
</reference>
<name>A0A6I2RBI2_FLAPL</name>
<sequence>MWNMGNLIAVTNFKGGVGKTTTALNLGAALSAAGKRVLLVDNDPQGNLTAALGYTPPEQKHTLANLLLAAIDYPEDLDIHIGRAILHSETGVDLIGANRRLADAAARLQIMQMSQYNAVGDAECSCETVMATLLLPLRSAYDYIIIDCGLKHELLTVNALTAADYCIIPVQSHFLASEGIPDVLDMVRSVQAKFNPQLKIAGILLTMYQSRPQLCQSVRSGVSEVYGEQFHVFERPIEYSIKVAECPAAGQSILSYAPKNAAAESYRSLAREVLHLG</sequence>
<protein>
    <recommendedName>
        <fullName evidence="4">Sporulation initiation inhibitor protein Soj</fullName>
    </recommendedName>
</protein>
<feature type="domain" description="AAA" evidence="5">
    <location>
        <begin position="6"/>
        <end position="200"/>
    </location>
</feature>
<dbReference type="InterPro" id="IPR050678">
    <property type="entry name" value="DNA_Partitioning_ATPase"/>
</dbReference>
<dbReference type="Gene3D" id="3.40.50.300">
    <property type="entry name" value="P-loop containing nucleotide triphosphate hydrolases"/>
    <property type="match status" value="1"/>
</dbReference>
<accession>A0A6I2RBI2</accession>
<evidence type="ECO:0000256" key="2">
    <source>
        <dbReference type="ARBA" id="ARBA00049360"/>
    </source>
</evidence>
<comment type="subunit">
    <text evidence="3">Dimerizes in the presence of ATP but not ADP; ATP-binding is required for double-stranded (ds)DNA-binding. Interacts with DnaA.</text>
</comment>
<proteinExistence type="inferred from homology"/>
<comment type="similarity">
    <text evidence="1">Belongs to the ParA family.</text>
</comment>
<dbReference type="PANTHER" id="PTHR13696">
    <property type="entry name" value="P-LOOP CONTAINING NUCLEOSIDE TRIPHOSPHATE HYDROLASE"/>
    <property type="match status" value="1"/>
</dbReference>
<dbReference type="Proteomes" id="UP000434475">
    <property type="component" value="Unassembled WGS sequence"/>
</dbReference>
<evidence type="ECO:0000256" key="3">
    <source>
        <dbReference type="ARBA" id="ARBA00062323"/>
    </source>
</evidence>
<dbReference type="PRINTS" id="PR00091">
    <property type="entry name" value="NITROGNASEII"/>
</dbReference>
<evidence type="ECO:0000313" key="6">
    <source>
        <dbReference type="EMBL" id="MSB20612.1"/>
    </source>
</evidence>
<dbReference type="InterPro" id="IPR025669">
    <property type="entry name" value="AAA_dom"/>
</dbReference>
<gene>
    <name evidence="6" type="ORF">GKE97_13945</name>
</gene>
<dbReference type="EMBL" id="WKPR01000014">
    <property type="protein sequence ID" value="MSB20612.1"/>
    <property type="molecule type" value="Genomic_DNA"/>
</dbReference>
<dbReference type="RefSeq" id="WP_081746092.1">
    <property type="nucleotide sequence ID" value="NZ_CAXUMB010000043.1"/>
</dbReference>
<evidence type="ECO:0000256" key="1">
    <source>
        <dbReference type="ARBA" id="ARBA00006976"/>
    </source>
</evidence>
<organism evidence="6 7">
    <name type="scientific">Flavonifractor plautii</name>
    <name type="common">Fusobacterium plautii</name>
    <dbReference type="NCBI Taxonomy" id="292800"/>
    <lineage>
        <taxon>Bacteria</taxon>
        <taxon>Bacillati</taxon>
        <taxon>Bacillota</taxon>
        <taxon>Clostridia</taxon>
        <taxon>Eubacteriales</taxon>
        <taxon>Oscillospiraceae</taxon>
        <taxon>Flavonifractor</taxon>
    </lineage>
</organism>
<comment type="catalytic activity">
    <reaction evidence="2">
        <text>ATP + H2O = ADP + phosphate + H(+)</text>
        <dbReference type="Rhea" id="RHEA:13065"/>
        <dbReference type="ChEBI" id="CHEBI:15377"/>
        <dbReference type="ChEBI" id="CHEBI:15378"/>
        <dbReference type="ChEBI" id="CHEBI:30616"/>
        <dbReference type="ChEBI" id="CHEBI:43474"/>
        <dbReference type="ChEBI" id="CHEBI:456216"/>
    </reaction>
</comment>
<dbReference type="CDD" id="cd02042">
    <property type="entry name" value="ParAB_family"/>
    <property type="match status" value="1"/>
</dbReference>
<evidence type="ECO:0000256" key="4">
    <source>
        <dbReference type="ARBA" id="ARBA00071824"/>
    </source>
</evidence>
<dbReference type="FunFam" id="3.40.50.300:FF:000285">
    <property type="entry name" value="Sporulation initiation inhibitor Soj"/>
    <property type="match status" value="1"/>
</dbReference>
<evidence type="ECO:0000259" key="5">
    <source>
        <dbReference type="Pfam" id="PF13614"/>
    </source>
</evidence>
<comment type="caution">
    <text evidence="6">The sequence shown here is derived from an EMBL/GenBank/DDBJ whole genome shotgun (WGS) entry which is preliminary data.</text>
</comment>
<dbReference type="InterPro" id="IPR027417">
    <property type="entry name" value="P-loop_NTPase"/>
</dbReference>
<dbReference type="PANTHER" id="PTHR13696:SF99">
    <property type="entry name" value="COBYRINIC ACID AC-DIAMIDE SYNTHASE"/>
    <property type="match status" value="1"/>
</dbReference>
<dbReference type="AlphaFoldDB" id="A0A6I2RBI2"/>
<evidence type="ECO:0000313" key="7">
    <source>
        <dbReference type="Proteomes" id="UP000434475"/>
    </source>
</evidence>
<dbReference type="Pfam" id="PF13614">
    <property type="entry name" value="AAA_31"/>
    <property type="match status" value="1"/>
</dbReference>
<dbReference type="SUPFAM" id="SSF52540">
    <property type="entry name" value="P-loop containing nucleoside triphosphate hydrolases"/>
    <property type="match status" value="1"/>
</dbReference>